<dbReference type="Proteomes" id="UP000018144">
    <property type="component" value="Unassembled WGS sequence"/>
</dbReference>
<evidence type="ECO:0000313" key="2">
    <source>
        <dbReference type="Proteomes" id="UP000018144"/>
    </source>
</evidence>
<proteinExistence type="predicted"/>
<evidence type="ECO:0000313" key="1">
    <source>
        <dbReference type="EMBL" id="CCX30589.1"/>
    </source>
</evidence>
<keyword evidence="2" id="KW-1185">Reference proteome</keyword>
<protein>
    <submittedName>
        <fullName evidence="1">Uncharacterized protein</fullName>
    </submittedName>
</protein>
<dbReference type="EMBL" id="HF935442">
    <property type="protein sequence ID" value="CCX30589.1"/>
    <property type="molecule type" value="Genomic_DNA"/>
</dbReference>
<reference evidence="1 2" key="1">
    <citation type="journal article" date="2013" name="PLoS Genet.">
        <title>The genome and development-dependent transcriptomes of Pyronema confluens: a window into fungal evolution.</title>
        <authorList>
            <person name="Traeger S."/>
            <person name="Altegoer F."/>
            <person name="Freitag M."/>
            <person name="Gabaldon T."/>
            <person name="Kempken F."/>
            <person name="Kumar A."/>
            <person name="Marcet-Houben M."/>
            <person name="Poggeler S."/>
            <person name="Stajich J.E."/>
            <person name="Nowrousian M."/>
        </authorList>
    </citation>
    <scope>NUCLEOTIDE SEQUENCE [LARGE SCALE GENOMIC DNA]</scope>
    <source>
        <strain evidence="2">CBS 100304</strain>
        <tissue evidence="1">Vegetative mycelium</tissue>
    </source>
</reference>
<organism evidence="1 2">
    <name type="scientific">Pyronema omphalodes (strain CBS 100304)</name>
    <name type="common">Pyronema confluens</name>
    <dbReference type="NCBI Taxonomy" id="1076935"/>
    <lineage>
        <taxon>Eukaryota</taxon>
        <taxon>Fungi</taxon>
        <taxon>Dikarya</taxon>
        <taxon>Ascomycota</taxon>
        <taxon>Pezizomycotina</taxon>
        <taxon>Pezizomycetes</taxon>
        <taxon>Pezizales</taxon>
        <taxon>Pyronemataceae</taxon>
        <taxon>Pyronema</taxon>
    </lineage>
</organism>
<sequence length="134" mass="15696">MDPISLKSLCIKDAKEMHNVPTTTARHSPHAYCDGRCNGLSPFECRCYRMLAEFVKLENLVDQLAENHRESTVEVELKKAMFKLRHYVAELENKVQDKDDEIREMIHSALELSDSSSPDWRTQDRVYQWVKKLQ</sequence>
<gene>
    <name evidence="1" type="ORF">PCON_08788</name>
</gene>
<accession>U4LEM8</accession>
<name>U4LEM8_PYROM</name>
<dbReference type="AlphaFoldDB" id="U4LEM8"/>